<reference evidence="1" key="1">
    <citation type="journal article" date="2020" name="Nature">
        <title>Giant virus diversity and host interactions through global metagenomics.</title>
        <authorList>
            <person name="Schulz F."/>
            <person name="Roux S."/>
            <person name="Paez-Espino D."/>
            <person name="Jungbluth S."/>
            <person name="Walsh D.A."/>
            <person name="Denef V.J."/>
            <person name="McMahon K.D."/>
            <person name="Konstantinidis K.T."/>
            <person name="Eloe-Fadrosh E.A."/>
            <person name="Kyrpides N.C."/>
            <person name="Woyke T."/>
        </authorList>
    </citation>
    <scope>NUCLEOTIDE SEQUENCE</scope>
    <source>
        <strain evidence="1">GVMAG-M-3300023184-68</strain>
    </source>
</reference>
<accession>A0A6C0IG30</accession>
<name>A0A6C0IG30_9ZZZZ</name>
<evidence type="ECO:0000313" key="1">
    <source>
        <dbReference type="EMBL" id="QHT90453.1"/>
    </source>
</evidence>
<dbReference type="Pfam" id="PF19174">
    <property type="entry name" value="DUF5856"/>
    <property type="match status" value="1"/>
</dbReference>
<dbReference type="InterPro" id="IPR043876">
    <property type="entry name" value="DUF5856"/>
</dbReference>
<proteinExistence type="predicted"/>
<sequence length="151" mass="17839">MYSTIMTKNKNSRTTRKRILGMDSRTTTGCKIVKTLLELLNHVKLYHWNTHVYSVHKSTDELYKNLDENIDKFVEVFLGKNKIRIPTECTITIQNNNSNQVKFEKKIKEFIHFLTNMEHILDSKTDTDLLSIRDEILVNVNQFEYLISLDK</sequence>
<organism evidence="1">
    <name type="scientific">viral metagenome</name>
    <dbReference type="NCBI Taxonomy" id="1070528"/>
    <lineage>
        <taxon>unclassified sequences</taxon>
        <taxon>metagenomes</taxon>
        <taxon>organismal metagenomes</taxon>
    </lineage>
</organism>
<dbReference type="EMBL" id="MN740154">
    <property type="protein sequence ID" value="QHT90453.1"/>
    <property type="molecule type" value="Genomic_DNA"/>
</dbReference>
<protein>
    <submittedName>
        <fullName evidence="1">Uncharacterized protein</fullName>
    </submittedName>
</protein>
<dbReference type="AlphaFoldDB" id="A0A6C0IG30"/>